<dbReference type="AlphaFoldDB" id="A0A0E9XVQ1"/>
<reference evidence="1" key="1">
    <citation type="submission" date="2014-11" db="EMBL/GenBank/DDBJ databases">
        <authorList>
            <person name="Amaro Gonzalez C."/>
        </authorList>
    </citation>
    <scope>NUCLEOTIDE SEQUENCE</scope>
</reference>
<sequence>MRMAHHFPWAAVRSQKVFWSWLCDSVCLWN</sequence>
<proteinExistence type="predicted"/>
<protein>
    <submittedName>
        <fullName evidence="1">Uncharacterized protein</fullName>
    </submittedName>
</protein>
<organism evidence="1">
    <name type="scientific">Anguilla anguilla</name>
    <name type="common">European freshwater eel</name>
    <name type="synonym">Muraena anguilla</name>
    <dbReference type="NCBI Taxonomy" id="7936"/>
    <lineage>
        <taxon>Eukaryota</taxon>
        <taxon>Metazoa</taxon>
        <taxon>Chordata</taxon>
        <taxon>Craniata</taxon>
        <taxon>Vertebrata</taxon>
        <taxon>Euteleostomi</taxon>
        <taxon>Actinopterygii</taxon>
        <taxon>Neopterygii</taxon>
        <taxon>Teleostei</taxon>
        <taxon>Anguilliformes</taxon>
        <taxon>Anguillidae</taxon>
        <taxon>Anguilla</taxon>
    </lineage>
</organism>
<evidence type="ECO:0000313" key="1">
    <source>
        <dbReference type="EMBL" id="JAI05764.1"/>
    </source>
</evidence>
<dbReference type="EMBL" id="GBXM01002814">
    <property type="protein sequence ID" value="JAI05764.1"/>
    <property type="molecule type" value="Transcribed_RNA"/>
</dbReference>
<accession>A0A0E9XVQ1</accession>
<name>A0A0E9XVQ1_ANGAN</name>
<reference evidence="1" key="2">
    <citation type="journal article" date="2015" name="Fish Shellfish Immunol.">
        <title>Early steps in the European eel (Anguilla anguilla)-Vibrio vulnificus interaction in the gills: Role of the RtxA13 toxin.</title>
        <authorList>
            <person name="Callol A."/>
            <person name="Pajuelo D."/>
            <person name="Ebbesson L."/>
            <person name="Teles M."/>
            <person name="MacKenzie S."/>
            <person name="Amaro C."/>
        </authorList>
    </citation>
    <scope>NUCLEOTIDE SEQUENCE</scope>
</reference>